<evidence type="ECO:0000256" key="2">
    <source>
        <dbReference type="ARBA" id="ARBA00012438"/>
    </source>
</evidence>
<dbReference type="SUPFAM" id="SSF47384">
    <property type="entry name" value="Homodimeric domain of signal transducing histidine kinase"/>
    <property type="match status" value="1"/>
</dbReference>
<dbReference type="GO" id="GO:0000155">
    <property type="term" value="F:phosphorelay sensor kinase activity"/>
    <property type="evidence" value="ECO:0007669"/>
    <property type="project" value="InterPro"/>
</dbReference>
<feature type="coiled-coil region" evidence="6">
    <location>
        <begin position="219"/>
        <end position="248"/>
    </location>
</feature>
<comment type="catalytic activity">
    <reaction evidence="1">
        <text>ATP + protein L-histidine = ADP + protein N-phospho-L-histidine.</text>
        <dbReference type="EC" id="2.7.13.3"/>
    </reaction>
</comment>
<dbReference type="SMART" id="SM00387">
    <property type="entry name" value="HATPase_c"/>
    <property type="match status" value="1"/>
</dbReference>
<dbReference type="EC" id="2.7.13.3" evidence="2"/>
<dbReference type="PANTHER" id="PTHR43304">
    <property type="entry name" value="PHYTOCHROME-LIKE PROTEIN CPH1"/>
    <property type="match status" value="1"/>
</dbReference>
<accession>A0A4V1P4D2</accession>
<dbReference type="Gene3D" id="1.10.287.130">
    <property type="match status" value="1"/>
</dbReference>
<dbReference type="InterPro" id="IPR005467">
    <property type="entry name" value="His_kinase_dom"/>
</dbReference>
<keyword evidence="4" id="KW-0808">Transferase</keyword>
<feature type="domain" description="PAS" evidence="9">
    <location>
        <begin position="238"/>
        <end position="310"/>
    </location>
</feature>
<reference evidence="11 12" key="1">
    <citation type="submission" date="2017-03" db="EMBL/GenBank/DDBJ databases">
        <authorList>
            <person name="Safronova V.I."/>
            <person name="Sazanova A.L."/>
            <person name="Chirak E.R."/>
        </authorList>
    </citation>
    <scope>NUCLEOTIDE SEQUENCE [LARGE SCALE GENOMIC DNA]</scope>
    <source>
        <strain evidence="11 12">Opo-243</strain>
    </source>
</reference>
<dbReference type="InterPro" id="IPR036097">
    <property type="entry name" value="HisK_dim/P_sf"/>
</dbReference>
<dbReference type="Gene3D" id="3.30.565.10">
    <property type="entry name" value="Histidine kinase-like ATPase, C-terminal domain"/>
    <property type="match status" value="1"/>
</dbReference>
<keyword evidence="6" id="KW-0175">Coiled coil</keyword>
<keyword evidence="5" id="KW-0418">Kinase</keyword>
<dbReference type="Proteomes" id="UP000290819">
    <property type="component" value="Unassembled WGS sequence"/>
</dbReference>
<feature type="domain" description="PAC" evidence="10">
    <location>
        <begin position="313"/>
        <end position="362"/>
    </location>
</feature>
<evidence type="ECO:0000313" key="11">
    <source>
        <dbReference type="EMBL" id="RXT37818.1"/>
    </source>
</evidence>
<feature type="domain" description="PAC" evidence="10">
    <location>
        <begin position="685"/>
        <end position="737"/>
    </location>
</feature>
<proteinExistence type="predicted"/>
<evidence type="ECO:0000256" key="6">
    <source>
        <dbReference type="SAM" id="Coils"/>
    </source>
</evidence>
<dbReference type="PROSITE" id="PS50109">
    <property type="entry name" value="HIS_KIN"/>
    <property type="match status" value="1"/>
</dbReference>
<keyword evidence="3" id="KW-0597">Phosphoprotein</keyword>
<dbReference type="Pfam" id="PF13185">
    <property type="entry name" value="GAF_2"/>
    <property type="match status" value="1"/>
</dbReference>
<evidence type="ECO:0000256" key="3">
    <source>
        <dbReference type="ARBA" id="ARBA00022553"/>
    </source>
</evidence>
<dbReference type="InterPro" id="IPR003661">
    <property type="entry name" value="HisK_dim/P_dom"/>
</dbReference>
<evidence type="ECO:0000256" key="7">
    <source>
        <dbReference type="SAM" id="MobiDB-lite"/>
    </source>
</evidence>
<evidence type="ECO:0000313" key="12">
    <source>
        <dbReference type="Proteomes" id="UP000290819"/>
    </source>
</evidence>
<evidence type="ECO:0000259" key="8">
    <source>
        <dbReference type="PROSITE" id="PS50109"/>
    </source>
</evidence>
<dbReference type="InterPro" id="IPR013655">
    <property type="entry name" value="PAS_fold_3"/>
</dbReference>
<dbReference type="PROSITE" id="PS50113">
    <property type="entry name" value="PAC"/>
    <property type="match status" value="4"/>
</dbReference>
<dbReference type="CDD" id="cd00130">
    <property type="entry name" value="PAS"/>
    <property type="match status" value="3"/>
</dbReference>
<feature type="domain" description="PAC" evidence="10">
    <location>
        <begin position="433"/>
        <end position="485"/>
    </location>
</feature>
<evidence type="ECO:0000259" key="9">
    <source>
        <dbReference type="PROSITE" id="PS50112"/>
    </source>
</evidence>
<dbReference type="PANTHER" id="PTHR43304:SF1">
    <property type="entry name" value="PAC DOMAIN-CONTAINING PROTEIN"/>
    <property type="match status" value="1"/>
</dbReference>
<feature type="domain" description="Histidine kinase" evidence="8">
    <location>
        <begin position="924"/>
        <end position="1139"/>
    </location>
</feature>
<dbReference type="SMART" id="SM00388">
    <property type="entry name" value="HisKA"/>
    <property type="match status" value="1"/>
</dbReference>
<feature type="region of interest" description="Disordered" evidence="7">
    <location>
        <begin position="1"/>
        <end position="26"/>
    </location>
</feature>
<dbReference type="OrthoDB" id="9806130at2"/>
<organism evidence="11 12">
    <name type="scientific">Bradyrhizobium betae</name>
    <dbReference type="NCBI Taxonomy" id="244734"/>
    <lineage>
        <taxon>Bacteria</taxon>
        <taxon>Pseudomonadati</taxon>
        <taxon>Pseudomonadota</taxon>
        <taxon>Alphaproteobacteria</taxon>
        <taxon>Hyphomicrobiales</taxon>
        <taxon>Nitrobacteraceae</taxon>
        <taxon>Bradyrhizobium</taxon>
    </lineage>
</organism>
<feature type="domain" description="PAS" evidence="9">
    <location>
        <begin position="509"/>
        <end position="557"/>
    </location>
</feature>
<dbReference type="InterPro" id="IPR003018">
    <property type="entry name" value="GAF"/>
</dbReference>
<dbReference type="InterPro" id="IPR036890">
    <property type="entry name" value="HATPase_C_sf"/>
</dbReference>
<dbReference type="PRINTS" id="PR00344">
    <property type="entry name" value="BCTRLSENSOR"/>
</dbReference>
<feature type="region of interest" description="Disordered" evidence="7">
    <location>
        <begin position="147"/>
        <end position="166"/>
    </location>
</feature>
<dbReference type="FunFam" id="3.30.450.20:FF:000099">
    <property type="entry name" value="Sensory box sensor histidine kinase"/>
    <property type="match status" value="1"/>
</dbReference>
<dbReference type="Pfam" id="PF01590">
    <property type="entry name" value="GAF"/>
    <property type="match status" value="1"/>
</dbReference>
<protein>
    <recommendedName>
        <fullName evidence="2">histidine kinase</fullName>
        <ecNumber evidence="2">2.7.13.3</ecNumber>
    </recommendedName>
</protein>
<dbReference type="AlphaFoldDB" id="A0A4V1P4D2"/>
<dbReference type="InterPro" id="IPR029016">
    <property type="entry name" value="GAF-like_dom_sf"/>
</dbReference>
<evidence type="ECO:0000256" key="4">
    <source>
        <dbReference type="ARBA" id="ARBA00022679"/>
    </source>
</evidence>
<dbReference type="InterPro" id="IPR035965">
    <property type="entry name" value="PAS-like_dom_sf"/>
</dbReference>
<dbReference type="Pfam" id="PF08447">
    <property type="entry name" value="PAS_3"/>
    <property type="match status" value="2"/>
</dbReference>
<dbReference type="InterPro" id="IPR052162">
    <property type="entry name" value="Sensor_kinase/Photoreceptor"/>
</dbReference>
<feature type="domain" description="PAC" evidence="10">
    <location>
        <begin position="560"/>
        <end position="612"/>
    </location>
</feature>
<evidence type="ECO:0000259" key="10">
    <source>
        <dbReference type="PROSITE" id="PS50113"/>
    </source>
</evidence>
<evidence type="ECO:0000256" key="1">
    <source>
        <dbReference type="ARBA" id="ARBA00000085"/>
    </source>
</evidence>
<keyword evidence="12" id="KW-1185">Reference proteome</keyword>
<dbReference type="InterPro" id="IPR000014">
    <property type="entry name" value="PAS"/>
</dbReference>
<dbReference type="InterPro" id="IPR003594">
    <property type="entry name" value="HATPase_dom"/>
</dbReference>
<dbReference type="NCBIfam" id="TIGR00229">
    <property type="entry name" value="sensory_box"/>
    <property type="match status" value="3"/>
</dbReference>
<name>A0A4V1P4D2_9BRAD</name>
<dbReference type="Pfam" id="PF13426">
    <property type="entry name" value="PAS_9"/>
    <property type="match status" value="2"/>
</dbReference>
<feature type="compositionally biased region" description="Basic residues" evidence="7">
    <location>
        <begin position="1"/>
        <end position="15"/>
    </location>
</feature>
<dbReference type="SUPFAM" id="SSF55781">
    <property type="entry name" value="GAF domain-like"/>
    <property type="match status" value="2"/>
</dbReference>
<dbReference type="Pfam" id="PF02518">
    <property type="entry name" value="HATPase_c"/>
    <property type="match status" value="1"/>
</dbReference>
<gene>
    <name evidence="11" type="ORF">B5V03_31715</name>
</gene>
<dbReference type="SUPFAM" id="SSF55785">
    <property type="entry name" value="PYP-like sensor domain (PAS domain)"/>
    <property type="match status" value="4"/>
</dbReference>
<dbReference type="PROSITE" id="PS50112">
    <property type="entry name" value="PAS"/>
    <property type="match status" value="2"/>
</dbReference>
<evidence type="ECO:0000256" key="5">
    <source>
        <dbReference type="ARBA" id="ARBA00022777"/>
    </source>
</evidence>
<dbReference type="Gene3D" id="3.30.450.40">
    <property type="match status" value="2"/>
</dbReference>
<dbReference type="SMART" id="SM00086">
    <property type="entry name" value="PAC"/>
    <property type="match status" value="4"/>
</dbReference>
<dbReference type="SMART" id="SM00065">
    <property type="entry name" value="GAF"/>
    <property type="match status" value="2"/>
</dbReference>
<sequence length="1139" mass="127786">MSRKGPKSRTRGRKPHLTEAKAQVGRVRQTRADLERQLKACKREIANARERLIEATKQQTATSEMLRIISESPLQSVLDVVAEHAARLCDSNNAEIYRLENNLLRLVASYGELPVHIQAREGFPVNRDRVLGRAICDRRSVHVHDLAAEDSEYPSGSSDAKRQGHRTTLGTPLLRERTPIGVILFRRWEVRPFSDNQIALLESFADQAAIAIENVRLFEAEKQRTLALAQANRDLAEREAKIRRLFDSNIIGIFFSGLEGRVLETNDAFLHLVGHERADLVSGRIRWTDLTPPEWRERDRRALAELTSNTTAQPYEKEFFRKDGSRVPVLIGGALVEEGGNEGVAFVLDLTEHKRAEQALRESEHKLRQIIDTIPAHVVRYRPDGIADFMNQTFSEFVGPEVGFDKLRSVVHPEDYPERSRVWFAHLATGEPYDQEWRLRRADGVYRWHRSRRVPLRDANGVIVNWYGAGHDIDDQKRTEQALRRSEAHLAEAQRLSHTGASAYNATAILYWSEETYRIFEFDPRDGLPRPEAVWQRIHPDDRNRVRAEVEDSLNGKGGFSTEFRIVLPEGTVKYLESIRQPVFSTNGELVEVVATQIDVTERKRAEVALRESEAKFRDYAETASDWFWEIGPDYKFTLLTENAFGAPAADRIGTAYWDHALDLETEPEKWRLVRAALGSREPFRDFVYRGLSGNGSPMYVKASGKPVFDANGEFQGYRGTGTDVTALMRAQEQQTAMSEVLHAIANSPHDLQPIFDAILDSATRLCRADSGALRLSEECGLRLVAVRGDPFLVSQVWSSIPVLAEKGSLPDRLAASRLPTHIPDFTAVEGDHRDDFLITVVNAGIRTGLFVPLLKDDEIVGLISLARKQVQPFTDNQISLFRDFAAQATIALESTRLERQYREAQMALAHANRVATMGQLTASVAHEIKQPTAAALNNARAALNFLDKSPPDVAEVREALTCIVSDAGRASDVVDRIGSLFKKAPPRKEIVDFNAAILEVTALIRSEAIKSGVTVGTQLARELPRIQCDRVQLQQVMLNLIVNAIQSMGDVEDGNRELHISTVSIESKRVCVAVRDTGHGLRPESLPRLFEPFYTTKPHGMGMGLSICRSIIEAHGGRLWATGCEPRGTLFQFTIPAD</sequence>
<dbReference type="SUPFAM" id="SSF55874">
    <property type="entry name" value="ATPase domain of HSP90 chaperone/DNA topoisomerase II/histidine kinase"/>
    <property type="match status" value="1"/>
</dbReference>
<comment type="caution">
    <text evidence="11">The sequence shown here is derived from an EMBL/GenBank/DDBJ whole genome shotgun (WGS) entry which is preliminary data.</text>
</comment>
<dbReference type="Gene3D" id="3.30.450.20">
    <property type="entry name" value="PAS domain"/>
    <property type="match status" value="4"/>
</dbReference>
<dbReference type="SMART" id="SM00091">
    <property type="entry name" value="PAS"/>
    <property type="match status" value="4"/>
</dbReference>
<dbReference type="InterPro" id="IPR000700">
    <property type="entry name" value="PAS-assoc_C"/>
</dbReference>
<dbReference type="EMBL" id="MZXW01000047">
    <property type="protein sequence ID" value="RXT37818.1"/>
    <property type="molecule type" value="Genomic_DNA"/>
</dbReference>
<dbReference type="Gene3D" id="2.10.70.100">
    <property type="match status" value="1"/>
</dbReference>
<dbReference type="InterPro" id="IPR004358">
    <property type="entry name" value="Sig_transdc_His_kin-like_C"/>
</dbReference>
<dbReference type="InterPro" id="IPR001610">
    <property type="entry name" value="PAC"/>
</dbReference>